<feature type="region of interest" description="Disordered" evidence="1">
    <location>
        <begin position="177"/>
        <end position="200"/>
    </location>
</feature>
<dbReference type="PANTHER" id="PTHR21178">
    <property type="entry name" value="CILIA- AND FLAGELLA-ASSOCIATED PROTEIN 61"/>
    <property type="match status" value="1"/>
</dbReference>
<feature type="compositionally biased region" description="Basic and acidic residues" evidence="1">
    <location>
        <begin position="1"/>
        <end position="12"/>
    </location>
</feature>
<dbReference type="Proteomes" id="UP000479000">
    <property type="component" value="Unassembled WGS sequence"/>
</dbReference>
<dbReference type="EMBL" id="CADCXU010013356">
    <property type="protein sequence ID" value="CAB0003170.1"/>
    <property type="molecule type" value="Genomic_DNA"/>
</dbReference>
<keyword evidence="3" id="KW-1185">Reference proteome</keyword>
<feature type="compositionally biased region" description="Acidic residues" evidence="1">
    <location>
        <begin position="13"/>
        <end position="30"/>
    </location>
</feature>
<dbReference type="InterPro" id="IPR038884">
    <property type="entry name" value="CFAP61"/>
</dbReference>
<dbReference type="AlphaFoldDB" id="A0A6H5GHN0"/>
<evidence type="ECO:0000313" key="3">
    <source>
        <dbReference type="Proteomes" id="UP000479000"/>
    </source>
</evidence>
<protein>
    <submittedName>
        <fullName evidence="2">Uncharacterized protein</fullName>
    </submittedName>
</protein>
<evidence type="ECO:0000313" key="2">
    <source>
        <dbReference type="EMBL" id="CAB0003170.1"/>
    </source>
</evidence>
<dbReference type="PANTHER" id="PTHR21178:SF8">
    <property type="entry name" value="CILIA- AND FLAGELLA-ASSOCIATED PROTEIN 61"/>
    <property type="match status" value="1"/>
</dbReference>
<evidence type="ECO:0000256" key="1">
    <source>
        <dbReference type="SAM" id="MobiDB-lite"/>
    </source>
</evidence>
<gene>
    <name evidence="2" type="ORF">NTEN_LOCUS8794</name>
</gene>
<feature type="region of interest" description="Disordered" evidence="1">
    <location>
        <begin position="1"/>
        <end position="30"/>
    </location>
</feature>
<accession>A0A6H5GHN0</accession>
<organism evidence="2 3">
    <name type="scientific">Nesidiocoris tenuis</name>
    <dbReference type="NCBI Taxonomy" id="355587"/>
    <lineage>
        <taxon>Eukaryota</taxon>
        <taxon>Metazoa</taxon>
        <taxon>Ecdysozoa</taxon>
        <taxon>Arthropoda</taxon>
        <taxon>Hexapoda</taxon>
        <taxon>Insecta</taxon>
        <taxon>Pterygota</taxon>
        <taxon>Neoptera</taxon>
        <taxon>Paraneoptera</taxon>
        <taxon>Hemiptera</taxon>
        <taxon>Heteroptera</taxon>
        <taxon>Panheteroptera</taxon>
        <taxon>Cimicomorpha</taxon>
        <taxon>Miridae</taxon>
        <taxon>Dicyphina</taxon>
        <taxon>Nesidiocoris</taxon>
    </lineage>
</organism>
<proteinExistence type="predicted"/>
<dbReference type="OrthoDB" id="382863at2759"/>
<reference evidence="2 3" key="1">
    <citation type="submission" date="2020-02" db="EMBL/GenBank/DDBJ databases">
        <authorList>
            <person name="Ferguson B K."/>
        </authorList>
    </citation>
    <scope>NUCLEOTIDE SEQUENCE [LARGE SCALE GENOMIC DNA]</scope>
</reference>
<sequence length="341" mass="37806">MNGDDVKRSQETEDKDDAEEKDEKDDEEGEVTVIEDLRLLVAIWAPPFHACEAKTRSTVRAKPRQQRTTLPPPERLSALRTVPLEPANCFNAKNLSSPKNCRRRHWRNRSQLFGELLLLVSLVNGQMLVYGSCPNCLSCIEALIKFGVTPSRIAFIESDLCAPYAIDYFNDPVWADAPRAPPADEPRPGGVPLGETDSSPHDSVPVYGALVAHQRASRYQEPSNRAELHCPVGAIPSEISAINSGPAGRSMGTESRPYLDSNLVYDNGLVIDVDFSTNDPHIFAAGPGTRYKRVYFADLYFHEHYNSSEVGAELNNTEDTFGDLIAMALEFASWKSPPLFK</sequence>
<name>A0A6H5GHN0_9HEMI</name>